<dbReference type="InterPro" id="IPR027417">
    <property type="entry name" value="P-loop_NTPase"/>
</dbReference>
<dbReference type="GO" id="GO:0016887">
    <property type="term" value="F:ATP hydrolysis activity"/>
    <property type="evidence" value="ECO:0007669"/>
    <property type="project" value="RHEA"/>
</dbReference>
<dbReference type="GO" id="GO:0000723">
    <property type="term" value="P:telomere maintenance"/>
    <property type="evidence" value="ECO:0007669"/>
    <property type="project" value="InterPro"/>
</dbReference>
<evidence type="ECO:0000256" key="3">
    <source>
        <dbReference type="SAM" id="MobiDB-lite"/>
    </source>
</evidence>
<dbReference type="EMBL" id="AC114896">
    <property type="protein sequence ID" value="AAT81738.1"/>
    <property type="molecule type" value="Genomic_DNA"/>
</dbReference>
<feature type="domain" description="Helitron helicase-like" evidence="6">
    <location>
        <begin position="204"/>
        <end position="373"/>
    </location>
</feature>
<dbReference type="SUPFAM" id="SSF50249">
    <property type="entry name" value="Nucleic acid-binding proteins"/>
    <property type="match status" value="3"/>
</dbReference>
<dbReference type="InterPro" id="IPR025476">
    <property type="entry name" value="Helitron_helicase-like"/>
</dbReference>
<evidence type="ECO:0000256" key="2">
    <source>
        <dbReference type="RuleBase" id="RU363044"/>
    </source>
</evidence>
<dbReference type="InterPro" id="IPR003871">
    <property type="entry name" value="RFA1B/D_OB_1st"/>
</dbReference>
<dbReference type="Proteomes" id="UP000000763">
    <property type="component" value="Chromosome 3"/>
</dbReference>
<feature type="domain" description="DNA helicase Pif1-like DEAD-box helicase" evidence="5">
    <location>
        <begin position="773"/>
        <end position="903"/>
    </location>
</feature>
<dbReference type="CDD" id="cd04481">
    <property type="entry name" value="RPA1_DBD_B_like"/>
    <property type="match status" value="1"/>
</dbReference>
<feature type="compositionally biased region" description="Polar residues" evidence="3">
    <location>
        <begin position="1393"/>
        <end position="1426"/>
    </location>
</feature>
<reference evidence="10" key="2">
    <citation type="journal article" date="2008" name="Nucleic Acids Res.">
        <title>The rice annotation project database (RAP-DB): 2008 update.</title>
        <authorList>
            <consortium name="The rice annotation project (RAP)"/>
        </authorList>
    </citation>
    <scope>GENOME REANNOTATION</scope>
    <source>
        <strain evidence="10">cv. Nipponbare</strain>
    </source>
</reference>
<dbReference type="Gene3D" id="3.40.50.300">
    <property type="entry name" value="P-loop containing nucleotide triphosphate hydrolases"/>
    <property type="match status" value="1"/>
</dbReference>
<dbReference type="CDD" id="cd04480">
    <property type="entry name" value="RPA1_DBD_A_like"/>
    <property type="match status" value="1"/>
</dbReference>
<evidence type="ECO:0000313" key="10">
    <source>
        <dbReference type="Proteomes" id="UP000000763"/>
    </source>
</evidence>
<evidence type="ECO:0000259" key="7">
    <source>
        <dbReference type="Pfam" id="PF16900"/>
    </source>
</evidence>
<dbReference type="Pfam" id="PF05970">
    <property type="entry name" value="PIF1"/>
    <property type="match status" value="1"/>
</dbReference>
<dbReference type="GO" id="GO:0003677">
    <property type="term" value="F:DNA binding"/>
    <property type="evidence" value="ECO:0007669"/>
    <property type="project" value="UniProtKB-KW"/>
</dbReference>
<dbReference type="GO" id="GO:0005524">
    <property type="term" value="F:ATP binding"/>
    <property type="evidence" value="ECO:0007669"/>
    <property type="project" value="UniProtKB-KW"/>
</dbReference>
<dbReference type="GO" id="GO:0006310">
    <property type="term" value="P:DNA recombination"/>
    <property type="evidence" value="ECO:0007669"/>
    <property type="project" value="UniProtKB-KW"/>
</dbReference>
<keyword evidence="2" id="KW-0378">Hydrolase</keyword>
<gene>
    <name evidence="9" type="primary">OSJNBa0091B22.10</name>
</gene>
<comment type="catalytic activity">
    <reaction evidence="2">
        <text>ATP + H2O = ADP + phosphate + H(+)</text>
        <dbReference type="Rhea" id="RHEA:13065"/>
        <dbReference type="ChEBI" id="CHEBI:15377"/>
        <dbReference type="ChEBI" id="CHEBI:15378"/>
        <dbReference type="ChEBI" id="CHEBI:30616"/>
        <dbReference type="ChEBI" id="CHEBI:43474"/>
        <dbReference type="ChEBI" id="CHEBI:456216"/>
        <dbReference type="EC" id="5.6.2.3"/>
    </reaction>
</comment>
<dbReference type="InterPro" id="IPR031657">
    <property type="entry name" value="REPA_OB_2"/>
</dbReference>
<accession>Q10J85</accession>
<reference evidence="10" key="1">
    <citation type="journal article" date="2005" name="Nature">
        <title>The map-based sequence of the rice genome.</title>
        <authorList>
            <consortium name="International rice genome sequencing project (IRGSP)"/>
            <person name="Matsumoto T."/>
            <person name="Wu J."/>
            <person name="Kanamori H."/>
            <person name="Katayose Y."/>
            <person name="Fujisawa M."/>
            <person name="Namiki N."/>
            <person name="Mizuno H."/>
            <person name="Yamamoto K."/>
            <person name="Antonio B.A."/>
            <person name="Baba T."/>
            <person name="Sakata K."/>
            <person name="Nagamura Y."/>
            <person name="Aoki H."/>
            <person name="Arikawa K."/>
            <person name="Arita K."/>
            <person name="Bito T."/>
            <person name="Chiden Y."/>
            <person name="Fujitsuka N."/>
            <person name="Fukunaka R."/>
            <person name="Hamada M."/>
            <person name="Harada C."/>
            <person name="Hayashi A."/>
            <person name="Hijishita S."/>
            <person name="Honda M."/>
            <person name="Hosokawa S."/>
            <person name="Ichikawa Y."/>
            <person name="Idonuma A."/>
            <person name="Iijima M."/>
            <person name="Ikeda M."/>
            <person name="Ikeno M."/>
            <person name="Ito K."/>
            <person name="Ito S."/>
            <person name="Ito T."/>
            <person name="Ito Y."/>
            <person name="Ito Y."/>
            <person name="Iwabuchi A."/>
            <person name="Kamiya K."/>
            <person name="Karasawa W."/>
            <person name="Kurita K."/>
            <person name="Katagiri S."/>
            <person name="Kikuta A."/>
            <person name="Kobayashi H."/>
            <person name="Kobayashi N."/>
            <person name="Machita K."/>
            <person name="Maehara T."/>
            <person name="Masukawa M."/>
            <person name="Mizubayashi T."/>
            <person name="Mukai Y."/>
            <person name="Nagasaki H."/>
            <person name="Nagata Y."/>
            <person name="Naito S."/>
            <person name="Nakashima M."/>
            <person name="Nakama Y."/>
            <person name="Nakamichi Y."/>
            <person name="Nakamura M."/>
            <person name="Meguro A."/>
            <person name="Negishi M."/>
            <person name="Ohta I."/>
            <person name="Ohta T."/>
            <person name="Okamoto M."/>
            <person name="Ono N."/>
            <person name="Saji S."/>
            <person name="Sakaguchi M."/>
            <person name="Sakai K."/>
            <person name="Shibata M."/>
            <person name="Shimokawa T."/>
            <person name="Song J."/>
            <person name="Takazaki Y."/>
            <person name="Terasawa K."/>
            <person name="Tsugane M."/>
            <person name="Tsuji K."/>
            <person name="Ueda S."/>
            <person name="Waki K."/>
            <person name="Yamagata H."/>
            <person name="Yamamoto M."/>
            <person name="Yamamoto S."/>
            <person name="Yamane H."/>
            <person name="Yoshiki S."/>
            <person name="Yoshihara R."/>
            <person name="Yukawa K."/>
            <person name="Zhong H."/>
            <person name="Yano M."/>
            <person name="Yuan Q."/>
            <person name="Ouyang S."/>
            <person name="Liu J."/>
            <person name="Jones K.M."/>
            <person name="Gansberger K."/>
            <person name="Moffat K."/>
            <person name="Hill J."/>
            <person name="Bera J."/>
            <person name="Fadrosh D."/>
            <person name="Jin S."/>
            <person name="Johri S."/>
            <person name="Kim M."/>
            <person name="Overton L."/>
            <person name="Reardon M."/>
            <person name="Tsitrin T."/>
            <person name="Vuong H."/>
            <person name="Weaver B."/>
            <person name="Ciecko A."/>
            <person name="Tallon L."/>
            <person name="Jackson J."/>
            <person name="Pai G."/>
            <person name="Aken S.V."/>
            <person name="Utterback T."/>
            <person name="Reidmuller S."/>
            <person name="Feldblyum T."/>
            <person name="Hsiao J."/>
            <person name="Zismann V."/>
            <person name="Iobst S."/>
            <person name="de Vazeille A.R."/>
            <person name="Buell C.R."/>
            <person name="Ying K."/>
            <person name="Li Y."/>
            <person name="Lu T."/>
            <person name="Huang Y."/>
            <person name="Zhao Q."/>
            <person name="Feng Q."/>
            <person name="Zhang L."/>
            <person name="Zhu J."/>
            <person name="Weng Q."/>
            <person name="Mu J."/>
            <person name="Lu Y."/>
            <person name="Fan D."/>
            <person name="Liu Y."/>
            <person name="Guan J."/>
            <person name="Zhang Y."/>
            <person name="Yu S."/>
            <person name="Liu X."/>
            <person name="Zhang Y."/>
            <person name="Hong G."/>
            <person name="Han B."/>
            <person name="Choisne N."/>
            <person name="Demange N."/>
            <person name="Orjeda G."/>
            <person name="Samain S."/>
            <person name="Cattolico L."/>
            <person name="Pelletier E."/>
            <person name="Couloux A."/>
            <person name="Segurens B."/>
            <person name="Wincker P."/>
            <person name="D'Hont A."/>
            <person name="Scarpelli C."/>
            <person name="Weissenbach J."/>
            <person name="Salanoubat M."/>
            <person name="Quetier F."/>
            <person name="Yu Y."/>
            <person name="Kim H.R."/>
            <person name="Rambo T."/>
            <person name="Currie J."/>
            <person name="Collura K."/>
            <person name="Luo M."/>
            <person name="Yang T."/>
            <person name="Ammiraju J.S.S."/>
            <person name="Engler F."/>
            <person name="Soderlund C."/>
            <person name="Wing R.A."/>
            <person name="Palmer L.E."/>
            <person name="de la Bastide M."/>
            <person name="Spiegel L."/>
            <person name="Nascimento L."/>
            <person name="Zutavern T."/>
            <person name="O'Shaughnessy A."/>
            <person name="Dike S."/>
            <person name="Dedhia N."/>
            <person name="Preston R."/>
            <person name="Balija V."/>
            <person name="McCombie W.R."/>
            <person name="Chow T."/>
            <person name="Chen H."/>
            <person name="Chung M."/>
            <person name="Chen C."/>
            <person name="Shaw J."/>
            <person name="Wu H."/>
            <person name="Hsiao K."/>
            <person name="Chao Y."/>
            <person name="Chu M."/>
            <person name="Cheng C."/>
            <person name="Hour A."/>
            <person name="Lee P."/>
            <person name="Lin S."/>
            <person name="Lin Y."/>
            <person name="Liou J."/>
            <person name="Liu S."/>
            <person name="Hsing Y."/>
            <person name="Raghuvanshi S."/>
            <person name="Mohanty A."/>
            <person name="Bharti A.K."/>
            <person name="Gaur A."/>
            <person name="Gupta V."/>
            <person name="Kumar D."/>
            <person name="Ravi V."/>
            <person name="Vij S."/>
            <person name="Kapur A."/>
            <person name="Khurana P."/>
            <person name="Khurana P."/>
            <person name="Khurana J.P."/>
            <person name="Tyagi A.K."/>
            <person name="Gaikwad K."/>
            <person name="Singh A."/>
            <person name="Dalal V."/>
            <person name="Srivastava S."/>
            <person name="Dixit A."/>
            <person name="Pal A.K."/>
            <person name="Ghazi I.A."/>
            <person name="Yadav M."/>
            <person name="Pandit A."/>
            <person name="Bhargava A."/>
            <person name="Sureshbabu K."/>
            <person name="Batra K."/>
            <person name="Sharma T.R."/>
            <person name="Mohapatra T."/>
            <person name="Singh N.K."/>
            <person name="Messing J."/>
            <person name="Nelson A.B."/>
            <person name="Fuks G."/>
            <person name="Kavchok S."/>
            <person name="Keizer G."/>
            <person name="Linton E."/>
            <person name="Llaca V."/>
            <person name="Song R."/>
            <person name="Tanyolac B."/>
            <person name="Young S."/>
            <person name="Ho-Il K."/>
            <person name="Hahn J.H."/>
            <person name="Sangsakoo G."/>
            <person name="Vanavichit A."/>
            <person name="de Mattos Luiz.A.T."/>
            <person name="Zimmer P.D."/>
            <person name="Malone G."/>
            <person name="Dellagostin O."/>
            <person name="de Oliveira A.C."/>
            <person name="Bevan M."/>
            <person name="Bancroft I."/>
            <person name="Minx P."/>
            <person name="Cordum H."/>
            <person name="Wilson R."/>
            <person name="Cheng Z."/>
            <person name="Jin W."/>
            <person name="Jiang J."/>
            <person name="Leong S.A."/>
            <person name="Iwama H."/>
            <person name="Gojobori T."/>
            <person name="Itoh T."/>
            <person name="Niimura Y."/>
            <person name="Fujii Y."/>
            <person name="Habara T."/>
            <person name="Sakai H."/>
            <person name="Sato Y."/>
            <person name="Wilson G."/>
            <person name="Kumar K."/>
            <person name="McCouch S."/>
            <person name="Juretic N."/>
            <person name="Hoen D."/>
            <person name="Wright S."/>
            <person name="Bruskiewich R."/>
            <person name="Bureau T."/>
            <person name="Miyao A."/>
            <person name="Hirochika H."/>
            <person name="Nishikawa T."/>
            <person name="Kadowaki K."/>
            <person name="Sugiura M."/>
            <person name="Burr B."/>
            <person name="Sasaki T."/>
        </authorList>
    </citation>
    <scope>NUCLEOTIDE SEQUENCE [LARGE SCALE GENOMIC DNA]</scope>
    <source>
        <strain evidence="10">cv. Nipponbare</strain>
    </source>
</reference>
<keyword evidence="2" id="KW-0234">DNA repair</keyword>
<dbReference type="Pfam" id="PF02721">
    <property type="entry name" value="DUF223"/>
    <property type="match status" value="1"/>
</dbReference>
<dbReference type="Pfam" id="PF14214">
    <property type="entry name" value="Helitron_like_N"/>
    <property type="match status" value="1"/>
</dbReference>
<dbReference type="GO" id="GO:0043139">
    <property type="term" value="F:5'-3' DNA helicase activity"/>
    <property type="evidence" value="ECO:0007669"/>
    <property type="project" value="UniProtKB-EC"/>
</dbReference>
<keyword evidence="2" id="KW-0067">ATP-binding</keyword>
<dbReference type="GO" id="GO:0006281">
    <property type="term" value="P:DNA repair"/>
    <property type="evidence" value="ECO:0007669"/>
    <property type="project" value="UniProtKB-KW"/>
</dbReference>
<feature type="region of interest" description="Disordered" evidence="3">
    <location>
        <begin position="1386"/>
        <end position="1478"/>
    </location>
</feature>
<evidence type="ECO:0000313" key="9">
    <source>
        <dbReference type="EMBL" id="AAT81738.1"/>
    </source>
</evidence>
<comment type="cofactor">
    <cofactor evidence="2">
        <name>Mg(2+)</name>
        <dbReference type="ChEBI" id="CHEBI:18420"/>
    </cofactor>
</comment>
<comment type="similarity">
    <text evidence="2">Belongs to the helicase family.</text>
</comment>
<feature type="compositionally biased region" description="Low complexity" evidence="3">
    <location>
        <begin position="1427"/>
        <end position="1446"/>
    </location>
</feature>
<keyword evidence="2" id="KW-0347">Helicase</keyword>
<dbReference type="Pfam" id="PF16900">
    <property type="entry name" value="REPA_OB_2"/>
    <property type="match status" value="1"/>
</dbReference>
<name>Q10J85_ORYSJ</name>
<proteinExistence type="inferred from homology"/>
<dbReference type="Pfam" id="PF21530">
    <property type="entry name" value="Pif1_2B_dom"/>
    <property type="match status" value="1"/>
</dbReference>
<keyword evidence="2" id="KW-0547">Nucleotide-binding</keyword>
<dbReference type="InterPro" id="IPR012340">
    <property type="entry name" value="NA-bd_OB-fold"/>
</dbReference>
<evidence type="ECO:0000259" key="5">
    <source>
        <dbReference type="Pfam" id="PF05970"/>
    </source>
</evidence>
<sequence>MGAIVDKSINTGNAPYVFKINEVVHHRIGTLVPSRGSPPKFAQLYIYDAENEIQNRLNIFENDGDNVDKADPEILAALSSMFDAENALVQNFRYAKERLSEHGDQQITLRLLGCNAKDDVQYNLPTSGEIAGIIVGEFSAKEYKFDVLVYDKNHGLHQISPLHPSYMALQYPLLFPYGERGFHLGIKYNNYDGVGRKYVTMPEYYRYMMHYRLNEPNPLTCYGRLSDQIDVDIFSTIEANRLQFFIDHRKELRGESVDGIVDAIDKGVTDGDSIGKRVILPASFIGGRRYMVMNYQDAMAICHVYGSPDLFVTYTCNSKWQDIAEAIRFEPGQQPSDRADIIVRVFNMKVNEFITDIREGRTFGKVLAGYELVSEFMMHGPCGDANKSCPCMKNDKCSKNYPKDFQDETIIDEAAFTIYRQRNDGRCIIKNGIPLDNRSVVPYNMKLLKKYEAHINVEWCNKSNLIKYLFKYITKGQDRAKIYFETTAKTTNASPNHDLAPRDEILEYMDARFLSTCEALHRLFEFDIHYRVPLVERLVVHLPGKNYVRYEKGSDLRAVLESPAAKRSMLTEWFEANKKYSKAHSLTYCEFPKEWSWESSSRVWRQRTPAAKIGRIYYVHPTAGELYYLRMLLMIVKGAQSYVDVRTFNNIVYATFREACEARGLLEGDNEWYLLFDEAIVSASSQQLRQLFVTILLYCSVNDVRSLFDKYWLYMTDDIHSKLKKALDNPNCIIPPDHLLNLLLHELANVFANSGGNIKDFNLPHPSSVPHIPGTMLAELLIEIALIIWDEALMTHRRCFEALDRTLRDILSETCPLNSIIPFGGKPVVLGGDFRQILPVVPKGSRSAIINASVTNSDLWKHVTILTMNINMRLLNPMLPENEKKDMDDFSQWVFAVGDGTLPMIAKEDAKIYSSCDTISKCSEQIPDFDLLYPPEFLNSIDATNFPTHRLILKEAVVVMLLQNLNQSIGLCNSSIFHMAHVLISQLSFGDSNKRILARVSRLWNFTDLNNHTKIFHTDLVLLDEMGTSIHAQIYPPITEKMKPLLKEEKVYYIDSFTVRAANRTYRPVANNLMILFSKWTTLEEHINVPPHFPGITFSLTPFEDVPSLVEKNSFYVVGAVTTIRPKSRNAESLKRTLQIRDASNSTLPVTLWGERATSFDANDIYNAGQTQAQVVVFVGTLVKDYRGLGLTLTGSSPCKWYINLNIPEVAELNESFSTNFQPIKWVDEPATGYNQDVPEEKSIAEILNINPHKHKGTCFIVNVTVRRICNEYSWWYKVVLISGDDDANATFILFGRIAQRLLRRPIESLIEENPPNSEYIPSEITSLIGSNFPWNVSFTRDTVMRSQECLQVNSIISAGASNQPLLLMSPDASQVTSAIVSASSSSSVQTAPTPNETSNESQQPIQPRQTISTPTKFTIAQGTQDTPTSKSSSSTPTKKSIVSVSHMQSSKTKPKTDDKPKTDTKAEENISHDKSSIVVLPDTAENMRKAYTYSNTSGC</sequence>
<keyword evidence="2" id="KW-0233">DNA recombination</keyword>
<dbReference type="PANTHER" id="PTHR47165:SF4">
    <property type="entry name" value="OS03G0429900 PROTEIN"/>
    <property type="match status" value="1"/>
</dbReference>
<protein>
    <recommendedName>
        <fullName evidence="2">ATP-dependent DNA helicase</fullName>
        <ecNumber evidence="2">5.6.2.3</ecNumber>
    </recommendedName>
</protein>
<keyword evidence="1" id="KW-0238">DNA-binding</keyword>
<feature type="domain" description="Replication protein A 70 kDa DNA-binding subunit B/D first OB fold" evidence="4">
    <location>
        <begin position="986"/>
        <end position="1084"/>
    </location>
</feature>
<dbReference type="InterPro" id="IPR010285">
    <property type="entry name" value="DNA_helicase_pif1-like_DEAD"/>
</dbReference>
<dbReference type="InterPro" id="IPR049163">
    <property type="entry name" value="Pif1-like_2B_dom"/>
</dbReference>
<keyword evidence="2" id="KW-0227">DNA damage</keyword>
<evidence type="ECO:0000259" key="8">
    <source>
        <dbReference type="Pfam" id="PF21530"/>
    </source>
</evidence>
<evidence type="ECO:0000259" key="6">
    <source>
        <dbReference type="Pfam" id="PF14214"/>
    </source>
</evidence>
<evidence type="ECO:0000256" key="1">
    <source>
        <dbReference type="ARBA" id="ARBA00023125"/>
    </source>
</evidence>
<dbReference type="PANTHER" id="PTHR47165">
    <property type="entry name" value="OS03G0429900 PROTEIN"/>
    <property type="match status" value="1"/>
</dbReference>
<evidence type="ECO:0000259" key="4">
    <source>
        <dbReference type="Pfam" id="PF02721"/>
    </source>
</evidence>
<dbReference type="EC" id="5.6.2.3" evidence="2"/>
<organism evidence="9 10">
    <name type="scientific">Oryza sativa subsp. japonica</name>
    <name type="common">Rice</name>
    <dbReference type="NCBI Taxonomy" id="39947"/>
    <lineage>
        <taxon>Eukaryota</taxon>
        <taxon>Viridiplantae</taxon>
        <taxon>Streptophyta</taxon>
        <taxon>Embryophyta</taxon>
        <taxon>Tracheophyta</taxon>
        <taxon>Spermatophyta</taxon>
        <taxon>Magnoliopsida</taxon>
        <taxon>Liliopsida</taxon>
        <taxon>Poales</taxon>
        <taxon>Poaceae</taxon>
        <taxon>BOP clade</taxon>
        <taxon>Oryzoideae</taxon>
        <taxon>Oryzeae</taxon>
        <taxon>Oryzinae</taxon>
        <taxon>Oryza</taxon>
        <taxon>Oryza sativa</taxon>
    </lineage>
</organism>
<feature type="compositionally biased region" description="Basic and acidic residues" evidence="3">
    <location>
        <begin position="1455"/>
        <end position="1476"/>
    </location>
</feature>
<feature type="domain" description="DNA helicase Pif1-like 2B" evidence="8">
    <location>
        <begin position="936"/>
        <end position="973"/>
    </location>
</feature>
<dbReference type="Gene3D" id="2.40.50.140">
    <property type="entry name" value="Nucleic acid-binding proteins"/>
    <property type="match status" value="3"/>
</dbReference>
<feature type="domain" description="Replication protein A OB" evidence="7">
    <location>
        <begin position="1118"/>
        <end position="1197"/>
    </location>
</feature>
<dbReference type="SUPFAM" id="SSF52540">
    <property type="entry name" value="P-loop containing nucleoside triphosphate hydrolases"/>
    <property type="match status" value="1"/>
</dbReference>